<sequence>MSLLSGVPYFFVVLVVFLWSYSFIFNKNLLQKYSTHLHIPKNQINDYIEKNLTSLKLIRVQIDDSEEEDEFKAVRQRPHHDTKEELRNNVIGFIFSSTMALSVGLIMLILLELGNLLDADSRLGLFKFTINTLMLLLVMVLPISIITLLTVQDGLPRTGKSVGLIVGLYIVWLVILHKCGDLTQSFNTGSRNFIEKIINQVSIVGITILAILSGVGSTSTPYKIFEKYKLVNPDDRDVGELDINTAIQYFNNTSTLLVKRQEELDKLQMATGGTIYNMPKNDDDDTAGTLSAPKRLSLLHRVQSFANIPTRNTEETELTNEIESLKSLRNSLYNDLVKAISKYHDQNLEQNIRLEQILEWANWGLAVYCVYRIINVFLIKLPILYIYGEDDYTIQSEVIDSGEEKSISRDALAITLSKVILTIFYNLPVSESQLVNQLSFILSASLFVCSFSNVLTTFKSFSKFFPGHLGSTTTKNWLKYLVVAELVGVYVIATALLIRTNLPANLSNQISQILSLSGSSVQGANSAIKEVVFIDNWFDKIFAITCVVSGFVLVAKRLLDEDRLNTGVSSYDEELFIEGNGGAFKLA</sequence>
<dbReference type="Pfam" id="PF12430">
    <property type="entry name" value="ABA_GPCR"/>
    <property type="match status" value="1"/>
</dbReference>
<organism evidence="8 9">
    <name type="scientific">Candida viswanathii</name>
    <dbReference type="NCBI Taxonomy" id="5486"/>
    <lineage>
        <taxon>Eukaryota</taxon>
        <taxon>Fungi</taxon>
        <taxon>Dikarya</taxon>
        <taxon>Ascomycota</taxon>
        <taxon>Saccharomycotina</taxon>
        <taxon>Pichiomycetes</taxon>
        <taxon>Debaryomycetaceae</taxon>
        <taxon>Candida/Lodderomyces clade</taxon>
        <taxon>Candida</taxon>
    </lineage>
</organism>
<dbReference type="PANTHER" id="PTHR15948:SF0">
    <property type="entry name" value="GOLGI PH REGULATOR A-RELATED"/>
    <property type="match status" value="1"/>
</dbReference>
<feature type="domain" description="Golgi pH regulator conserved" evidence="7">
    <location>
        <begin position="192"/>
        <end position="264"/>
    </location>
</feature>
<evidence type="ECO:0000259" key="6">
    <source>
        <dbReference type="Pfam" id="PF12430"/>
    </source>
</evidence>
<dbReference type="EMBL" id="QLNQ01000026">
    <property type="protein sequence ID" value="RCK60312.1"/>
    <property type="molecule type" value="Genomic_DNA"/>
</dbReference>
<evidence type="ECO:0000259" key="7">
    <source>
        <dbReference type="Pfam" id="PF12537"/>
    </source>
</evidence>
<gene>
    <name evidence="8" type="primary">gpr89_1</name>
    <name evidence="8" type="ORF">Cantr_08542</name>
</gene>
<feature type="transmembrane region" description="Helical" evidence="5">
    <location>
        <begin position="434"/>
        <end position="456"/>
    </location>
</feature>
<dbReference type="InterPro" id="IPR015672">
    <property type="entry name" value="GPHR/GTG"/>
</dbReference>
<dbReference type="InterPro" id="IPR022535">
    <property type="entry name" value="Golgi_pH-regulator_cons_dom"/>
</dbReference>
<evidence type="ECO:0000256" key="4">
    <source>
        <dbReference type="ARBA" id="ARBA00023136"/>
    </source>
</evidence>
<name>A0A367Y5H8_9ASCO</name>
<keyword evidence="3 5" id="KW-1133">Transmembrane helix</keyword>
<dbReference type="OrthoDB" id="264392at2759"/>
<keyword evidence="2 5" id="KW-0812">Transmembrane</keyword>
<dbReference type="PANTHER" id="PTHR15948">
    <property type="entry name" value="G-PROTEIN COUPLED RECEPTOR 89-RELATED"/>
    <property type="match status" value="1"/>
</dbReference>
<keyword evidence="9" id="KW-1185">Reference proteome</keyword>
<evidence type="ECO:0000256" key="5">
    <source>
        <dbReference type="SAM" id="Phobius"/>
    </source>
</evidence>
<evidence type="ECO:0000256" key="1">
    <source>
        <dbReference type="ARBA" id="ARBA00004141"/>
    </source>
</evidence>
<feature type="transmembrane region" description="Helical" evidence="5">
    <location>
        <begin position="197"/>
        <end position="217"/>
    </location>
</feature>
<evidence type="ECO:0000313" key="8">
    <source>
        <dbReference type="EMBL" id="RCK60312.1"/>
    </source>
</evidence>
<feature type="transmembrane region" description="Helical" evidence="5">
    <location>
        <begin position="161"/>
        <end position="177"/>
    </location>
</feature>
<evidence type="ECO:0000313" key="9">
    <source>
        <dbReference type="Proteomes" id="UP000253472"/>
    </source>
</evidence>
<evidence type="ECO:0000256" key="3">
    <source>
        <dbReference type="ARBA" id="ARBA00022989"/>
    </source>
</evidence>
<comment type="caution">
    <text evidence="8">The sequence shown here is derived from an EMBL/GenBank/DDBJ whole genome shotgun (WGS) entry which is preliminary data.</text>
</comment>
<dbReference type="GO" id="GO:0016020">
    <property type="term" value="C:membrane"/>
    <property type="evidence" value="ECO:0007669"/>
    <property type="project" value="UniProtKB-SubCell"/>
</dbReference>
<dbReference type="Pfam" id="PF12537">
    <property type="entry name" value="GPHR_N"/>
    <property type="match status" value="1"/>
</dbReference>
<comment type="subcellular location">
    <subcellularLocation>
        <location evidence="1">Membrane</location>
        <topology evidence="1">Multi-pass membrane protein</topology>
    </subcellularLocation>
</comment>
<dbReference type="InterPro" id="IPR025969">
    <property type="entry name" value="ABA_GPCR_dom"/>
</dbReference>
<reference evidence="8 9" key="1">
    <citation type="submission" date="2018-06" db="EMBL/GenBank/DDBJ databases">
        <title>Whole genome sequencing of Candida tropicalis (genome annotated by CSBL at Korea University).</title>
        <authorList>
            <person name="Ahn J."/>
        </authorList>
    </citation>
    <scope>NUCLEOTIDE SEQUENCE [LARGE SCALE GENOMIC DNA]</scope>
    <source>
        <strain evidence="8 9">ATCC 20962</strain>
    </source>
</reference>
<protein>
    <submittedName>
        <fullName evidence="8">Golgi pH regulator</fullName>
    </submittedName>
</protein>
<dbReference type="STRING" id="5486.A0A367Y5H8"/>
<feature type="transmembrane region" description="Helical" evidence="5">
    <location>
        <begin position="130"/>
        <end position="149"/>
    </location>
</feature>
<evidence type="ECO:0000256" key="2">
    <source>
        <dbReference type="ARBA" id="ARBA00022692"/>
    </source>
</evidence>
<feature type="transmembrane region" description="Helical" evidence="5">
    <location>
        <begin position="90"/>
        <end position="110"/>
    </location>
</feature>
<accession>A0A367Y5H8</accession>
<dbReference type="Proteomes" id="UP000253472">
    <property type="component" value="Unassembled WGS sequence"/>
</dbReference>
<keyword evidence="4 5" id="KW-0472">Membrane</keyword>
<feature type="transmembrane region" description="Helical" evidence="5">
    <location>
        <begin position="6"/>
        <end position="25"/>
    </location>
</feature>
<feature type="transmembrane region" description="Helical" evidence="5">
    <location>
        <begin position="477"/>
        <end position="498"/>
    </location>
</feature>
<feature type="domain" description="Abscisic acid G-protein coupled receptor-like" evidence="6">
    <location>
        <begin position="354"/>
        <end position="557"/>
    </location>
</feature>
<dbReference type="AlphaFoldDB" id="A0A367Y5H8"/>
<proteinExistence type="predicted"/>
<feature type="transmembrane region" description="Helical" evidence="5">
    <location>
        <begin position="541"/>
        <end position="559"/>
    </location>
</feature>